<dbReference type="GO" id="GO:0005634">
    <property type="term" value="C:nucleus"/>
    <property type="evidence" value="ECO:0007669"/>
    <property type="project" value="TreeGrafter"/>
</dbReference>
<dbReference type="Gene3D" id="1.10.30.10">
    <property type="entry name" value="High mobility group box domain"/>
    <property type="match status" value="1"/>
</dbReference>
<dbReference type="PANTHER" id="PTHR23099:SF0">
    <property type="entry name" value="GERM CELL NUCLEAR ACIDIC PROTEIN"/>
    <property type="match status" value="1"/>
</dbReference>
<sequence length="583" mass="65797">MDSSFLLLSSMSPKINKTAKTIQPKTPRLLALKRNIRRSSNFDNVPHSLQLANSIISVESGTTESISTENSGTNILNATPIIISDSENEKNKVEEKSNNRTEISVKSKFLTISDWIKDVNSKNHFISNNSSGTFNFNDVLNNLPKPNSSIATKSDRLSSSSESEILSDSSNEFHTKLLDELYDGTWRNLKCDILPKSTGKKKTSTKTNRIIRTQNKTPISSCIKTLEDASKDNSDKIVIPLKLRFDSDEDGSDKNSLSKKGSRSCNSGRSCGSNVSDNSRGDKQRVKKTNNALSNKVNNTEEKPKKKTRKCENTLVRTESLVFGKNNILKSIPVPEKSRSNSCQSFLASLSGSVKLSQCDPSARLFRNNFKNYKNELLTRLFKLYNETVFDNKIHDDTPLEWNDKMRGTCRFLLLKARIVLSTKVVDACDRLRDTLIHEMCHAATWIINEVANGHGDYWKAWATKAIKIYPELPPIKRCHDYVINTKYTYQCMDCGYSIGRHSKSLDIERKRCGYCYGKFEVFVNKTNKEGEIKSVPATPKKPPTAFALFVKENYATYKTPRLNHGQVMKLLGQKFTEVKVSL</sequence>
<evidence type="ECO:0000256" key="1">
    <source>
        <dbReference type="SAM" id="MobiDB-lite"/>
    </source>
</evidence>
<comment type="caution">
    <text evidence="3">The sequence shown here is derived from an EMBL/GenBank/DDBJ whole genome shotgun (WGS) entry which is preliminary data.</text>
</comment>
<feature type="region of interest" description="Disordered" evidence="1">
    <location>
        <begin position="248"/>
        <end position="311"/>
    </location>
</feature>
<protein>
    <recommendedName>
        <fullName evidence="2">SprT-like domain-containing protein</fullName>
    </recommendedName>
</protein>
<dbReference type="InterPro" id="IPR006640">
    <property type="entry name" value="SprT-like_domain"/>
</dbReference>
<dbReference type="Proteomes" id="UP001329430">
    <property type="component" value="Chromosome 3"/>
</dbReference>
<organism evidence="3 4">
    <name type="scientific">Pyrocoelia pectoralis</name>
    <dbReference type="NCBI Taxonomy" id="417401"/>
    <lineage>
        <taxon>Eukaryota</taxon>
        <taxon>Metazoa</taxon>
        <taxon>Ecdysozoa</taxon>
        <taxon>Arthropoda</taxon>
        <taxon>Hexapoda</taxon>
        <taxon>Insecta</taxon>
        <taxon>Pterygota</taxon>
        <taxon>Neoptera</taxon>
        <taxon>Endopterygota</taxon>
        <taxon>Coleoptera</taxon>
        <taxon>Polyphaga</taxon>
        <taxon>Elateriformia</taxon>
        <taxon>Elateroidea</taxon>
        <taxon>Lampyridae</taxon>
        <taxon>Lampyrinae</taxon>
        <taxon>Pyrocoelia</taxon>
    </lineage>
</organism>
<evidence type="ECO:0000259" key="2">
    <source>
        <dbReference type="SMART" id="SM00731"/>
    </source>
</evidence>
<dbReference type="InterPro" id="IPR036910">
    <property type="entry name" value="HMG_box_dom_sf"/>
</dbReference>
<feature type="domain" description="SprT-like" evidence="2">
    <location>
        <begin position="375"/>
        <end position="523"/>
    </location>
</feature>
<dbReference type="SUPFAM" id="SSF47095">
    <property type="entry name" value="HMG-box"/>
    <property type="match status" value="1"/>
</dbReference>
<accession>A0AAN7VE51</accession>
<gene>
    <name evidence="3" type="ORF">RI129_005409</name>
</gene>
<evidence type="ECO:0000313" key="3">
    <source>
        <dbReference type="EMBL" id="KAK5646945.1"/>
    </source>
</evidence>
<dbReference type="PANTHER" id="PTHR23099">
    <property type="entry name" value="TRANSCRIPTIONAL REGULATOR"/>
    <property type="match status" value="1"/>
</dbReference>
<dbReference type="SMART" id="SM00731">
    <property type="entry name" value="SprT"/>
    <property type="match status" value="1"/>
</dbReference>
<evidence type="ECO:0000313" key="4">
    <source>
        <dbReference type="Proteomes" id="UP001329430"/>
    </source>
</evidence>
<proteinExistence type="predicted"/>
<feature type="compositionally biased region" description="Low complexity" evidence="1">
    <location>
        <begin position="263"/>
        <end position="274"/>
    </location>
</feature>
<dbReference type="EMBL" id="JAVRBK010000003">
    <property type="protein sequence ID" value="KAK5646945.1"/>
    <property type="molecule type" value="Genomic_DNA"/>
</dbReference>
<dbReference type="Pfam" id="PF10263">
    <property type="entry name" value="SprT-like"/>
    <property type="match status" value="1"/>
</dbReference>
<feature type="compositionally biased region" description="Polar residues" evidence="1">
    <location>
        <begin position="289"/>
        <end position="298"/>
    </location>
</feature>
<dbReference type="AlphaFoldDB" id="A0AAN7VE51"/>
<reference evidence="3 4" key="1">
    <citation type="journal article" date="2024" name="Insects">
        <title>An Improved Chromosome-Level Genome Assembly of the Firefly Pyrocoelia pectoralis.</title>
        <authorList>
            <person name="Fu X."/>
            <person name="Meyer-Rochow V.B."/>
            <person name="Ballantyne L."/>
            <person name="Zhu X."/>
        </authorList>
    </citation>
    <scope>NUCLEOTIDE SEQUENCE [LARGE SCALE GENOMIC DNA]</scope>
    <source>
        <strain evidence="3">XCY_ONT2</strain>
    </source>
</reference>
<name>A0AAN7VE51_9COLE</name>
<dbReference type="GO" id="GO:0006974">
    <property type="term" value="P:DNA damage response"/>
    <property type="evidence" value="ECO:0007669"/>
    <property type="project" value="UniProtKB-ARBA"/>
</dbReference>
<keyword evidence="4" id="KW-1185">Reference proteome</keyword>